<organism evidence="1">
    <name type="scientific">Ignisphaera aggregans</name>
    <dbReference type="NCBI Taxonomy" id="334771"/>
    <lineage>
        <taxon>Archaea</taxon>
        <taxon>Thermoproteota</taxon>
        <taxon>Thermoprotei</taxon>
        <taxon>Desulfurococcales</taxon>
        <taxon>Desulfurococcaceae</taxon>
        <taxon>Ignisphaera</taxon>
    </lineage>
</organism>
<comment type="caution">
    <text evidence="1">The sequence shown here is derived from an EMBL/GenBank/DDBJ whole genome shotgun (WGS) entry which is preliminary data.</text>
</comment>
<dbReference type="AlphaFoldDB" id="A0A7C4JKA4"/>
<protein>
    <submittedName>
        <fullName evidence="1">Uncharacterized protein</fullName>
    </submittedName>
</protein>
<sequence length="175" mass="20630">MGILFFVGEKMVKRDALLEKLLNILPGFRGYKKKEHIREDDRLVREYIVKILSEAIRDLEEAIVNIAEYDFRSAELYDNVLRDLRTIADKIRWAEHGYAPHFNVVKIQEEDLSKIREIDLSIIENADKIKEFASGIKRESMLRNPVRDRIPELLKLIDDVRARLGDREKIVRGWV</sequence>
<dbReference type="EMBL" id="DTBD01000049">
    <property type="protein sequence ID" value="HGQ64720.1"/>
    <property type="molecule type" value="Genomic_DNA"/>
</dbReference>
<proteinExistence type="predicted"/>
<accession>A0A7C4JKA4</accession>
<name>A0A7C4JKA4_9CREN</name>
<gene>
    <name evidence="1" type="ORF">ENU08_05690</name>
</gene>
<reference evidence="1" key="1">
    <citation type="journal article" date="2020" name="mSystems">
        <title>Genome- and Community-Level Interaction Insights into Carbon Utilization and Element Cycling Functions of Hydrothermarchaeota in Hydrothermal Sediment.</title>
        <authorList>
            <person name="Zhou Z."/>
            <person name="Liu Y."/>
            <person name="Xu W."/>
            <person name="Pan J."/>
            <person name="Luo Z.H."/>
            <person name="Li M."/>
        </authorList>
    </citation>
    <scope>NUCLEOTIDE SEQUENCE [LARGE SCALE GENOMIC DNA]</scope>
    <source>
        <strain evidence="1">SpSt-637</strain>
    </source>
</reference>
<evidence type="ECO:0000313" key="1">
    <source>
        <dbReference type="EMBL" id="HGQ64720.1"/>
    </source>
</evidence>